<gene>
    <name evidence="2" type="ORF">SAMN02746066_00558</name>
</gene>
<organism evidence="2 3">
    <name type="scientific">Anaerosporobacter mobilis DSM 15930</name>
    <dbReference type="NCBI Taxonomy" id="1120996"/>
    <lineage>
        <taxon>Bacteria</taxon>
        <taxon>Bacillati</taxon>
        <taxon>Bacillota</taxon>
        <taxon>Clostridia</taxon>
        <taxon>Lachnospirales</taxon>
        <taxon>Lachnospiraceae</taxon>
        <taxon>Anaerosporobacter</taxon>
    </lineage>
</organism>
<accession>A0A1M7FCX6</accession>
<dbReference type="Proteomes" id="UP000184038">
    <property type="component" value="Unassembled WGS sequence"/>
</dbReference>
<keyword evidence="1" id="KW-1133">Transmembrane helix</keyword>
<keyword evidence="1" id="KW-0472">Membrane</keyword>
<proteinExistence type="predicted"/>
<protein>
    <submittedName>
        <fullName evidence="2">Uncharacterized protein</fullName>
    </submittedName>
</protein>
<dbReference type="RefSeq" id="WP_073282482.1">
    <property type="nucleotide sequence ID" value="NZ_FRCP01000005.1"/>
</dbReference>
<dbReference type="AlphaFoldDB" id="A0A1M7FCX6"/>
<keyword evidence="3" id="KW-1185">Reference proteome</keyword>
<dbReference type="EMBL" id="FRCP01000005">
    <property type="protein sequence ID" value="SHM01823.1"/>
    <property type="molecule type" value="Genomic_DNA"/>
</dbReference>
<reference evidence="2 3" key="1">
    <citation type="submission" date="2016-11" db="EMBL/GenBank/DDBJ databases">
        <authorList>
            <person name="Jaros S."/>
            <person name="Januszkiewicz K."/>
            <person name="Wedrychowicz H."/>
        </authorList>
    </citation>
    <scope>NUCLEOTIDE SEQUENCE [LARGE SCALE GENOMIC DNA]</scope>
    <source>
        <strain evidence="2 3">DSM 15930</strain>
    </source>
</reference>
<feature type="transmembrane region" description="Helical" evidence="1">
    <location>
        <begin position="52"/>
        <end position="72"/>
    </location>
</feature>
<evidence type="ECO:0000256" key="1">
    <source>
        <dbReference type="SAM" id="Phobius"/>
    </source>
</evidence>
<sequence length="121" mass="13517">MKNSTSNSAKLLSLAIIILGFFSSIALSIKFGNSYELTTTGLGTTRNLEKTALILLIGIVVTLIIGTILYCLGEIIQKLQNIEYLSQLASYNKREETTNFNQFIESLTDEDKAQIMQQYKK</sequence>
<evidence type="ECO:0000313" key="3">
    <source>
        <dbReference type="Proteomes" id="UP000184038"/>
    </source>
</evidence>
<evidence type="ECO:0000313" key="2">
    <source>
        <dbReference type="EMBL" id="SHM01823.1"/>
    </source>
</evidence>
<keyword evidence="1" id="KW-0812">Transmembrane</keyword>
<name>A0A1M7FCX6_9FIRM</name>
<dbReference type="STRING" id="1120996.SAMN02746066_00558"/>